<dbReference type="RefSeq" id="WP_132080555.1">
    <property type="nucleotide sequence ID" value="NZ_DAMAKO010000006.1"/>
</dbReference>
<protein>
    <submittedName>
        <fullName evidence="1">Uncharacterized protein DUF1116</fullName>
    </submittedName>
</protein>
<dbReference type="Proteomes" id="UP000295063">
    <property type="component" value="Unassembled WGS sequence"/>
</dbReference>
<organism evidence="1 2">
    <name type="scientific">Anaerospora hongkongensis</name>
    <dbReference type="NCBI Taxonomy" id="244830"/>
    <lineage>
        <taxon>Bacteria</taxon>
        <taxon>Bacillati</taxon>
        <taxon>Bacillota</taxon>
        <taxon>Negativicutes</taxon>
        <taxon>Selenomonadales</taxon>
        <taxon>Sporomusaceae</taxon>
        <taxon>Anaerospora</taxon>
    </lineage>
</organism>
<dbReference type="Gene3D" id="3.40.50.720">
    <property type="entry name" value="NAD(P)-binding Rossmann-like Domain"/>
    <property type="match status" value="1"/>
</dbReference>
<evidence type="ECO:0000313" key="2">
    <source>
        <dbReference type="Proteomes" id="UP000295063"/>
    </source>
</evidence>
<dbReference type="EMBL" id="SLUI01000007">
    <property type="protein sequence ID" value="TCL36907.1"/>
    <property type="molecule type" value="Genomic_DNA"/>
</dbReference>
<comment type="caution">
    <text evidence="1">The sequence shown here is derived from an EMBL/GenBank/DDBJ whole genome shotgun (WGS) entry which is preliminary data.</text>
</comment>
<dbReference type="Gene3D" id="3.90.1700.10">
    <property type="entry name" value="v583 domain like"/>
    <property type="match status" value="1"/>
</dbReference>
<dbReference type="Pfam" id="PF06545">
    <property type="entry name" value="AllG"/>
    <property type="match status" value="1"/>
</dbReference>
<reference evidence="1 2" key="1">
    <citation type="submission" date="2019-03" db="EMBL/GenBank/DDBJ databases">
        <title>Genomic Encyclopedia of Type Strains, Phase IV (KMG-IV): sequencing the most valuable type-strain genomes for metagenomic binning, comparative biology and taxonomic classification.</title>
        <authorList>
            <person name="Goeker M."/>
        </authorList>
    </citation>
    <scope>NUCLEOTIDE SEQUENCE [LARGE SCALE GENOMIC DNA]</scope>
    <source>
        <strain evidence="1 2">DSM 15969</strain>
    </source>
</reference>
<name>A0A4R1PWR3_9FIRM</name>
<gene>
    <name evidence="1" type="ORF">EV210_107172</name>
</gene>
<dbReference type="InterPro" id="IPR024033">
    <property type="entry name" value="OXTCase_su_AllG_h-dom"/>
</dbReference>
<keyword evidence="2" id="KW-1185">Reference proteome</keyword>
<dbReference type="InterPro" id="IPR009499">
    <property type="entry name" value="AllG-like"/>
</dbReference>
<dbReference type="Gene3D" id="1.10.10.660">
    <property type="entry name" value="conserved protein of unknown function from Enterococcus faecalis V583"/>
    <property type="match status" value="1"/>
</dbReference>
<accession>A0A4R1PWR3</accession>
<dbReference type="Gene3D" id="3.90.1710.10">
    <property type="entry name" value="Enterococcus faecalis V583 domain"/>
    <property type="match status" value="1"/>
</dbReference>
<dbReference type="OrthoDB" id="6193532at2"/>
<proteinExistence type="predicted"/>
<sequence>MSSLDALFSDKLAIITIGAETFKADLESQGATVLQLDWKPPAGGNKELMAALDTLSNCEKIEEANTRALAAIINSRPVLVDIETAINVIPGMTQNTILHAGPPVVWENMAGPMKGAVIGALLYEGMAQSEEEAAQLAASGQISFAPCHEHNAVGPMAGILSASMPVQVIENKTHGNFAYCTLNEGLGKVLRYGAYSKEVIDRLKWIETELGPVLKKAIQLSGGIDIRSLIAQAIHMGDECHNRNKAGTSMFIRAIMPYLLRTGADPEAIVRVVEFINSNDHFFLNLSMPACKAALDAAHGIENSTVVTTMCRNGVEFGIRVSGCPGNTWFTGPAQMIEGLLFPGFTAEDANPDIGDSAITETCGIGGFAMGGAPAIVQFVGGTVEDALGYSQKMYEITLEENQNYSIPNLNFRGTATGIDVRKVIASGILPVINTGMAHKEAGIGQVGAGVVRPPAECFEKAILALAARLK</sequence>
<dbReference type="AlphaFoldDB" id="A0A4R1PWR3"/>
<evidence type="ECO:0000313" key="1">
    <source>
        <dbReference type="EMBL" id="TCL36907.1"/>
    </source>
</evidence>